<feature type="compositionally biased region" description="Basic residues" evidence="1">
    <location>
        <begin position="154"/>
        <end position="179"/>
    </location>
</feature>
<protein>
    <submittedName>
        <fullName evidence="2">Uncharacterized protein</fullName>
    </submittedName>
</protein>
<sequence length="242" mass="25256">MAAAWSTRNRCTREPRGGSGDRETLTGLCGAGQVDVASTWTATLARAREEAGRPIRRLAAGGGEPGGAACTGSKRRSRGTSSTVRIMERRRDGGMGGTARARPARRAAAAARWEGEKGSGAHREGRNAPAAGMSSAGSTLRRGGWRCPLVAGRSPRRERHGAKTARPGKKRGARGWGGRHHGVSRLLALVGRRSGDSGEQPGGNDGAAAVESEAGGIERGLGFIVEAMSVWEAWASWLVLGW</sequence>
<feature type="compositionally biased region" description="Basic and acidic residues" evidence="1">
    <location>
        <begin position="113"/>
        <end position="126"/>
    </location>
</feature>
<reference evidence="3" key="2">
    <citation type="journal article" date="2008" name="Nucleic Acids Res.">
        <title>The rice annotation project database (RAP-DB): 2008 update.</title>
        <authorList>
            <consortium name="The rice annotation project (RAP)"/>
        </authorList>
    </citation>
    <scope>GENOME REANNOTATION</scope>
    <source>
        <strain evidence="3">cv. Nipponbare</strain>
    </source>
</reference>
<organism evidence="2 3">
    <name type="scientific">Oryza sativa subsp. japonica</name>
    <name type="common">Rice</name>
    <dbReference type="NCBI Taxonomy" id="39947"/>
    <lineage>
        <taxon>Eukaryota</taxon>
        <taxon>Viridiplantae</taxon>
        <taxon>Streptophyta</taxon>
        <taxon>Embryophyta</taxon>
        <taxon>Tracheophyta</taxon>
        <taxon>Spermatophyta</taxon>
        <taxon>Magnoliopsida</taxon>
        <taxon>Liliopsida</taxon>
        <taxon>Poales</taxon>
        <taxon>Poaceae</taxon>
        <taxon>BOP clade</taxon>
        <taxon>Oryzoideae</taxon>
        <taxon>Oryzeae</taxon>
        <taxon>Oryzinae</taxon>
        <taxon>Oryza</taxon>
        <taxon>Oryza sativa</taxon>
    </lineage>
</organism>
<name>Q6Z4S4_ORYSJ</name>
<gene>
    <name evidence="2" type="primary">OSJNBa0057M23.126</name>
</gene>
<feature type="region of interest" description="Disordered" evidence="1">
    <location>
        <begin position="1"/>
        <end position="24"/>
    </location>
</feature>
<dbReference type="EMBL" id="AP005165">
    <property type="protein sequence ID" value="BAC83789.1"/>
    <property type="molecule type" value="Genomic_DNA"/>
</dbReference>
<proteinExistence type="predicted"/>
<feature type="region of interest" description="Disordered" evidence="1">
    <location>
        <begin position="54"/>
        <end position="179"/>
    </location>
</feature>
<evidence type="ECO:0000313" key="2">
    <source>
        <dbReference type="EMBL" id="BAC83789.1"/>
    </source>
</evidence>
<evidence type="ECO:0000313" key="3">
    <source>
        <dbReference type="Proteomes" id="UP000000763"/>
    </source>
</evidence>
<feature type="compositionally biased region" description="Basic and acidic residues" evidence="1">
    <location>
        <begin position="11"/>
        <end position="24"/>
    </location>
</feature>
<evidence type="ECO:0000256" key="1">
    <source>
        <dbReference type="SAM" id="MobiDB-lite"/>
    </source>
</evidence>
<dbReference type="AlphaFoldDB" id="Q6Z4S4"/>
<dbReference type="Proteomes" id="UP000000763">
    <property type="component" value="Chromosome 7"/>
</dbReference>
<reference evidence="3" key="1">
    <citation type="journal article" date="2005" name="Nature">
        <title>The map-based sequence of the rice genome.</title>
        <authorList>
            <consortium name="International rice genome sequencing project (IRGSP)"/>
            <person name="Matsumoto T."/>
            <person name="Wu J."/>
            <person name="Kanamori H."/>
            <person name="Katayose Y."/>
            <person name="Fujisawa M."/>
            <person name="Namiki N."/>
            <person name="Mizuno H."/>
            <person name="Yamamoto K."/>
            <person name="Antonio B.A."/>
            <person name="Baba T."/>
            <person name="Sakata K."/>
            <person name="Nagamura Y."/>
            <person name="Aoki H."/>
            <person name="Arikawa K."/>
            <person name="Arita K."/>
            <person name="Bito T."/>
            <person name="Chiden Y."/>
            <person name="Fujitsuka N."/>
            <person name="Fukunaka R."/>
            <person name="Hamada M."/>
            <person name="Harada C."/>
            <person name="Hayashi A."/>
            <person name="Hijishita S."/>
            <person name="Honda M."/>
            <person name="Hosokawa S."/>
            <person name="Ichikawa Y."/>
            <person name="Idonuma A."/>
            <person name="Iijima M."/>
            <person name="Ikeda M."/>
            <person name="Ikeno M."/>
            <person name="Ito K."/>
            <person name="Ito S."/>
            <person name="Ito T."/>
            <person name="Ito Y."/>
            <person name="Ito Y."/>
            <person name="Iwabuchi A."/>
            <person name="Kamiya K."/>
            <person name="Karasawa W."/>
            <person name="Kurita K."/>
            <person name="Katagiri S."/>
            <person name="Kikuta A."/>
            <person name="Kobayashi H."/>
            <person name="Kobayashi N."/>
            <person name="Machita K."/>
            <person name="Maehara T."/>
            <person name="Masukawa M."/>
            <person name="Mizubayashi T."/>
            <person name="Mukai Y."/>
            <person name="Nagasaki H."/>
            <person name="Nagata Y."/>
            <person name="Naito S."/>
            <person name="Nakashima M."/>
            <person name="Nakama Y."/>
            <person name="Nakamichi Y."/>
            <person name="Nakamura M."/>
            <person name="Meguro A."/>
            <person name="Negishi M."/>
            <person name="Ohta I."/>
            <person name="Ohta T."/>
            <person name="Okamoto M."/>
            <person name="Ono N."/>
            <person name="Saji S."/>
            <person name="Sakaguchi M."/>
            <person name="Sakai K."/>
            <person name="Shibata M."/>
            <person name="Shimokawa T."/>
            <person name="Song J."/>
            <person name="Takazaki Y."/>
            <person name="Terasawa K."/>
            <person name="Tsugane M."/>
            <person name="Tsuji K."/>
            <person name="Ueda S."/>
            <person name="Waki K."/>
            <person name="Yamagata H."/>
            <person name="Yamamoto M."/>
            <person name="Yamamoto S."/>
            <person name="Yamane H."/>
            <person name="Yoshiki S."/>
            <person name="Yoshihara R."/>
            <person name="Yukawa K."/>
            <person name="Zhong H."/>
            <person name="Yano M."/>
            <person name="Yuan Q."/>
            <person name="Ouyang S."/>
            <person name="Liu J."/>
            <person name="Jones K.M."/>
            <person name="Gansberger K."/>
            <person name="Moffat K."/>
            <person name="Hill J."/>
            <person name="Bera J."/>
            <person name="Fadrosh D."/>
            <person name="Jin S."/>
            <person name="Johri S."/>
            <person name="Kim M."/>
            <person name="Overton L."/>
            <person name="Reardon M."/>
            <person name="Tsitrin T."/>
            <person name="Vuong H."/>
            <person name="Weaver B."/>
            <person name="Ciecko A."/>
            <person name="Tallon L."/>
            <person name="Jackson J."/>
            <person name="Pai G."/>
            <person name="Aken S.V."/>
            <person name="Utterback T."/>
            <person name="Reidmuller S."/>
            <person name="Feldblyum T."/>
            <person name="Hsiao J."/>
            <person name="Zismann V."/>
            <person name="Iobst S."/>
            <person name="de Vazeille A.R."/>
            <person name="Buell C.R."/>
            <person name="Ying K."/>
            <person name="Li Y."/>
            <person name="Lu T."/>
            <person name="Huang Y."/>
            <person name="Zhao Q."/>
            <person name="Feng Q."/>
            <person name="Zhang L."/>
            <person name="Zhu J."/>
            <person name="Weng Q."/>
            <person name="Mu J."/>
            <person name="Lu Y."/>
            <person name="Fan D."/>
            <person name="Liu Y."/>
            <person name="Guan J."/>
            <person name="Zhang Y."/>
            <person name="Yu S."/>
            <person name="Liu X."/>
            <person name="Zhang Y."/>
            <person name="Hong G."/>
            <person name="Han B."/>
            <person name="Choisne N."/>
            <person name="Demange N."/>
            <person name="Orjeda G."/>
            <person name="Samain S."/>
            <person name="Cattolico L."/>
            <person name="Pelletier E."/>
            <person name="Couloux A."/>
            <person name="Segurens B."/>
            <person name="Wincker P."/>
            <person name="D'Hont A."/>
            <person name="Scarpelli C."/>
            <person name="Weissenbach J."/>
            <person name="Salanoubat M."/>
            <person name="Quetier F."/>
            <person name="Yu Y."/>
            <person name="Kim H.R."/>
            <person name="Rambo T."/>
            <person name="Currie J."/>
            <person name="Collura K."/>
            <person name="Luo M."/>
            <person name="Yang T."/>
            <person name="Ammiraju J.S.S."/>
            <person name="Engler F."/>
            <person name="Soderlund C."/>
            <person name="Wing R.A."/>
            <person name="Palmer L.E."/>
            <person name="de la Bastide M."/>
            <person name="Spiegel L."/>
            <person name="Nascimento L."/>
            <person name="Zutavern T."/>
            <person name="O'Shaughnessy A."/>
            <person name="Dike S."/>
            <person name="Dedhia N."/>
            <person name="Preston R."/>
            <person name="Balija V."/>
            <person name="McCombie W.R."/>
            <person name="Chow T."/>
            <person name="Chen H."/>
            <person name="Chung M."/>
            <person name="Chen C."/>
            <person name="Shaw J."/>
            <person name="Wu H."/>
            <person name="Hsiao K."/>
            <person name="Chao Y."/>
            <person name="Chu M."/>
            <person name="Cheng C."/>
            <person name="Hour A."/>
            <person name="Lee P."/>
            <person name="Lin S."/>
            <person name="Lin Y."/>
            <person name="Liou J."/>
            <person name="Liu S."/>
            <person name="Hsing Y."/>
            <person name="Raghuvanshi S."/>
            <person name="Mohanty A."/>
            <person name="Bharti A.K."/>
            <person name="Gaur A."/>
            <person name="Gupta V."/>
            <person name="Kumar D."/>
            <person name="Ravi V."/>
            <person name="Vij S."/>
            <person name="Kapur A."/>
            <person name="Khurana P."/>
            <person name="Khurana P."/>
            <person name="Khurana J.P."/>
            <person name="Tyagi A.K."/>
            <person name="Gaikwad K."/>
            <person name="Singh A."/>
            <person name="Dalal V."/>
            <person name="Srivastava S."/>
            <person name="Dixit A."/>
            <person name="Pal A.K."/>
            <person name="Ghazi I.A."/>
            <person name="Yadav M."/>
            <person name="Pandit A."/>
            <person name="Bhargava A."/>
            <person name="Sureshbabu K."/>
            <person name="Batra K."/>
            <person name="Sharma T.R."/>
            <person name="Mohapatra T."/>
            <person name="Singh N.K."/>
            <person name="Messing J."/>
            <person name="Nelson A.B."/>
            <person name="Fuks G."/>
            <person name="Kavchok S."/>
            <person name="Keizer G."/>
            <person name="Linton E."/>
            <person name="Llaca V."/>
            <person name="Song R."/>
            <person name="Tanyolac B."/>
            <person name="Young S."/>
            <person name="Ho-Il K."/>
            <person name="Hahn J.H."/>
            <person name="Sangsakoo G."/>
            <person name="Vanavichit A."/>
            <person name="de Mattos Luiz.A.T."/>
            <person name="Zimmer P.D."/>
            <person name="Malone G."/>
            <person name="Dellagostin O."/>
            <person name="de Oliveira A.C."/>
            <person name="Bevan M."/>
            <person name="Bancroft I."/>
            <person name="Minx P."/>
            <person name="Cordum H."/>
            <person name="Wilson R."/>
            <person name="Cheng Z."/>
            <person name="Jin W."/>
            <person name="Jiang J."/>
            <person name="Leong S.A."/>
            <person name="Iwama H."/>
            <person name="Gojobori T."/>
            <person name="Itoh T."/>
            <person name="Niimura Y."/>
            <person name="Fujii Y."/>
            <person name="Habara T."/>
            <person name="Sakai H."/>
            <person name="Sato Y."/>
            <person name="Wilson G."/>
            <person name="Kumar K."/>
            <person name="McCouch S."/>
            <person name="Juretic N."/>
            <person name="Hoen D."/>
            <person name="Wright S."/>
            <person name="Bruskiewich R."/>
            <person name="Bureau T."/>
            <person name="Miyao A."/>
            <person name="Hirochika H."/>
            <person name="Nishikawa T."/>
            <person name="Kadowaki K."/>
            <person name="Sugiura M."/>
            <person name="Burr B."/>
            <person name="Sasaki T."/>
        </authorList>
    </citation>
    <scope>NUCLEOTIDE SEQUENCE [LARGE SCALE GENOMIC DNA]</scope>
    <source>
        <strain evidence="3">cv. Nipponbare</strain>
    </source>
</reference>
<accession>Q6Z4S4</accession>